<evidence type="ECO:0008006" key="3">
    <source>
        <dbReference type="Google" id="ProtNLM"/>
    </source>
</evidence>
<dbReference type="AlphaFoldDB" id="A0A396H8Y1"/>
<comment type="caution">
    <text evidence="2">The sequence shown here is derived from an EMBL/GenBank/DDBJ whole genome shotgun (WGS) entry which is preliminary data.</text>
</comment>
<evidence type="ECO:0000256" key="1">
    <source>
        <dbReference type="SAM" id="Phobius"/>
    </source>
</evidence>
<keyword evidence="1" id="KW-0812">Transmembrane</keyword>
<feature type="transmembrane region" description="Helical" evidence="1">
    <location>
        <begin position="61"/>
        <end position="81"/>
    </location>
</feature>
<keyword evidence="1" id="KW-1133">Transmembrane helix</keyword>
<dbReference type="Gramene" id="rna33946">
    <property type="protein sequence ID" value="RHN49739.1"/>
    <property type="gene ID" value="gene33946"/>
</dbReference>
<proteinExistence type="predicted"/>
<evidence type="ECO:0000313" key="2">
    <source>
        <dbReference type="EMBL" id="RHN49739.1"/>
    </source>
</evidence>
<dbReference type="Proteomes" id="UP000265566">
    <property type="component" value="Chromosome 6"/>
</dbReference>
<accession>A0A396H8Y1</accession>
<organism evidence="2">
    <name type="scientific">Medicago truncatula</name>
    <name type="common">Barrel medic</name>
    <name type="synonym">Medicago tribuloides</name>
    <dbReference type="NCBI Taxonomy" id="3880"/>
    <lineage>
        <taxon>Eukaryota</taxon>
        <taxon>Viridiplantae</taxon>
        <taxon>Streptophyta</taxon>
        <taxon>Embryophyta</taxon>
        <taxon>Tracheophyta</taxon>
        <taxon>Spermatophyta</taxon>
        <taxon>Magnoliopsida</taxon>
        <taxon>eudicotyledons</taxon>
        <taxon>Gunneridae</taxon>
        <taxon>Pentapetalae</taxon>
        <taxon>rosids</taxon>
        <taxon>fabids</taxon>
        <taxon>Fabales</taxon>
        <taxon>Fabaceae</taxon>
        <taxon>Papilionoideae</taxon>
        <taxon>50 kb inversion clade</taxon>
        <taxon>NPAAA clade</taxon>
        <taxon>Hologalegina</taxon>
        <taxon>IRL clade</taxon>
        <taxon>Trifolieae</taxon>
        <taxon>Medicago</taxon>
    </lineage>
</organism>
<reference evidence="2" key="1">
    <citation type="journal article" date="2018" name="Nat. Plants">
        <title>Whole-genome landscape of Medicago truncatula symbiotic genes.</title>
        <authorList>
            <person name="Pecrix Y."/>
            <person name="Gamas P."/>
            <person name="Carrere S."/>
        </authorList>
    </citation>
    <scope>NUCLEOTIDE SEQUENCE</scope>
    <source>
        <tissue evidence="2">Leaves</tissue>
    </source>
</reference>
<dbReference type="EMBL" id="PSQE01000006">
    <property type="protein sequence ID" value="RHN49739.1"/>
    <property type="molecule type" value="Genomic_DNA"/>
</dbReference>
<keyword evidence="1" id="KW-0472">Membrane</keyword>
<protein>
    <recommendedName>
        <fullName evidence="3">Transmembrane protein</fullName>
    </recommendedName>
</protein>
<gene>
    <name evidence="2" type="ORF">MtrunA17_Chr6g0449811</name>
</gene>
<name>A0A396H8Y1_MEDTR</name>
<sequence>MFCFDCLNICKFIKSSFTCKVIVEYLSHVIFYKLNVNLNCNIDASANKNYHLEVLVVNSRALYAFDSCFITYCMLLILVYFQLLSM</sequence>